<dbReference type="SUPFAM" id="SSF52047">
    <property type="entry name" value="RNI-like"/>
    <property type="match status" value="1"/>
</dbReference>
<dbReference type="Proteomes" id="UP000237271">
    <property type="component" value="Unassembled WGS sequence"/>
</dbReference>
<dbReference type="EMBL" id="NCKW01005056">
    <property type="protein sequence ID" value="POM73646.1"/>
    <property type="molecule type" value="Genomic_DNA"/>
</dbReference>
<dbReference type="SMART" id="SM00369">
    <property type="entry name" value="LRR_TYP"/>
    <property type="match status" value="2"/>
</dbReference>
<organism evidence="3 4">
    <name type="scientific">Phytophthora palmivora</name>
    <dbReference type="NCBI Taxonomy" id="4796"/>
    <lineage>
        <taxon>Eukaryota</taxon>
        <taxon>Sar</taxon>
        <taxon>Stramenopiles</taxon>
        <taxon>Oomycota</taxon>
        <taxon>Peronosporomycetes</taxon>
        <taxon>Peronosporales</taxon>
        <taxon>Peronosporaceae</taxon>
        <taxon>Phytophthora</taxon>
    </lineage>
</organism>
<name>A0A2P4Y757_9STRA</name>
<dbReference type="PANTHER" id="PTHR45712:SF22">
    <property type="entry name" value="INSULIN-LIKE GROWTH FACTOR-BINDING PROTEIN COMPLEX ACID LABILE SUBUNIT"/>
    <property type="match status" value="1"/>
</dbReference>
<dbReference type="InterPro" id="IPR050333">
    <property type="entry name" value="SLRP"/>
</dbReference>
<comment type="caution">
    <text evidence="3">The sequence shown here is derived from an EMBL/GenBank/DDBJ whole genome shotgun (WGS) entry which is preliminary data.</text>
</comment>
<sequence>MSQDSQEATERDGHEGWCCNCRAVADSRRSRTNVWTVGFDIVDELQRRCFAKSLDDPKSFTFLVEFGSYKSSQESSGSSFEKQVEALPDETNKQKTHNGVDGDSALVGGSSANSSVKSKVAKVAFGSDVISTQTNVTSVVLNNLDFSTPATLQLLPAVLPASLQTLSLSNTLLSAFPTLVANFTSLQSLDLDKNYITEIAATAAQNSLVHLSFRDNDLNSFRAVFPNLATLDLTDNNFTDIPASIYIHDSLKELQMKGNPLASPWFTKDQADFLDELSTLDLENSDFTNAIDSCSSANQRK</sequence>
<evidence type="ECO:0000256" key="1">
    <source>
        <dbReference type="ARBA" id="ARBA00022614"/>
    </source>
</evidence>
<proteinExistence type="predicted"/>
<dbReference type="InterPro" id="IPR032675">
    <property type="entry name" value="LRR_dom_sf"/>
</dbReference>
<evidence type="ECO:0000256" key="2">
    <source>
        <dbReference type="ARBA" id="ARBA00022737"/>
    </source>
</evidence>
<keyword evidence="2" id="KW-0677">Repeat</keyword>
<protein>
    <submittedName>
        <fullName evidence="3">Protein Kinase</fullName>
    </submittedName>
</protein>
<keyword evidence="3" id="KW-0418">Kinase</keyword>
<keyword evidence="3" id="KW-0808">Transferase</keyword>
<dbReference type="AlphaFoldDB" id="A0A2P4Y757"/>
<dbReference type="OrthoDB" id="4062651at2759"/>
<dbReference type="PROSITE" id="PS51450">
    <property type="entry name" value="LRR"/>
    <property type="match status" value="2"/>
</dbReference>
<evidence type="ECO:0000313" key="3">
    <source>
        <dbReference type="EMBL" id="POM73646.1"/>
    </source>
</evidence>
<dbReference type="InterPro" id="IPR025875">
    <property type="entry name" value="Leu-rich_rpt_4"/>
</dbReference>
<keyword evidence="1" id="KW-0433">Leucine-rich repeat</keyword>
<evidence type="ECO:0000313" key="4">
    <source>
        <dbReference type="Proteomes" id="UP000237271"/>
    </source>
</evidence>
<dbReference type="GO" id="GO:0016301">
    <property type="term" value="F:kinase activity"/>
    <property type="evidence" value="ECO:0007669"/>
    <property type="project" value="UniProtKB-KW"/>
</dbReference>
<dbReference type="Pfam" id="PF12799">
    <property type="entry name" value="LRR_4"/>
    <property type="match status" value="1"/>
</dbReference>
<reference evidence="3 4" key="1">
    <citation type="journal article" date="2017" name="Genome Biol. Evol.">
        <title>Phytophthora megakarya and P. palmivora, closely related causal agents of cacao black pod rot, underwent increases in genome sizes and gene numbers by different mechanisms.</title>
        <authorList>
            <person name="Ali S.S."/>
            <person name="Shao J."/>
            <person name="Lary D.J."/>
            <person name="Kronmiller B."/>
            <person name="Shen D."/>
            <person name="Strem M.D."/>
            <person name="Amoako-Attah I."/>
            <person name="Akrofi A.Y."/>
            <person name="Begoude B.A."/>
            <person name="Ten Hoopen G.M."/>
            <person name="Coulibaly K."/>
            <person name="Kebe B.I."/>
            <person name="Melnick R.L."/>
            <person name="Guiltinan M.J."/>
            <person name="Tyler B.M."/>
            <person name="Meinhardt L.W."/>
            <person name="Bailey B.A."/>
        </authorList>
    </citation>
    <scope>NUCLEOTIDE SEQUENCE [LARGE SCALE GENOMIC DNA]</scope>
    <source>
        <strain evidence="4">sbr112.9</strain>
    </source>
</reference>
<keyword evidence="4" id="KW-1185">Reference proteome</keyword>
<dbReference type="PANTHER" id="PTHR45712">
    <property type="entry name" value="AGAP008170-PA"/>
    <property type="match status" value="1"/>
</dbReference>
<dbReference type="InterPro" id="IPR003591">
    <property type="entry name" value="Leu-rich_rpt_typical-subtyp"/>
</dbReference>
<dbReference type="InterPro" id="IPR001611">
    <property type="entry name" value="Leu-rich_rpt"/>
</dbReference>
<dbReference type="Gene3D" id="3.80.10.10">
    <property type="entry name" value="Ribonuclease Inhibitor"/>
    <property type="match status" value="1"/>
</dbReference>
<dbReference type="Pfam" id="PF00560">
    <property type="entry name" value="LRR_1"/>
    <property type="match status" value="1"/>
</dbReference>
<gene>
    <name evidence="3" type="ORF">PHPALM_9492</name>
</gene>
<accession>A0A2P4Y757</accession>